<comment type="caution">
    <text evidence="1">The sequence shown here is derived from an EMBL/GenBank/DDBJ whole genome shotgun (WGS) entry which is preliminary data.</text>
</comment>
<reference evidence="1 2" key="1">
    <citation type="submission" date="2020-05" db="EMBL/GenBank/DDBJ databases">
        <title>Bremerella alba sp. nov., a novel planctomycete isolated from the surface of the macroalga Fucus spiralis.</title>
        <authorList>
            <person name="Godinho O."/>
            <person name="Botelho R."/>
            <person name="Albuquerque L."/>
            <person name="Wiegand S."/>
            <person name="Da Costa M.S."/>
            <person name="Lobo-Da-Cunha A."/>
            <person name="Jogler C."/>
            <person name="Lage O.M."/>
        </authorList>
    </citation>
    <scope>NUCLEOTIDE SEQUENCE [LARGE SCALE GENOMIC DNA]</scope>
    <source>
        <strain evidence="1 2">FF15</strain>
    </source>
</reference>
<dbReference type="AlphaFoldDB" id="A0A7V9A734"/>
<evidence type="ECO:0000313" key="1">
    <source>
        <dbReference type="EMBL" id="MBA2115010.1"/>
    </source>
</evidence>
<evidence type="ECO:0000313" key="2">
    <source>
        <dbReference type="Proteomes" id="UP000551616"/>
    </source>
</evidence>
<proteinExistence type="predicted"/>
<protein>
    <submittedName>
        <fullName evidence="1">Uncharacterized protein</fullName>
    </submittedName>
</protein>
<dbReference type="RefSeq" id="WP_207396464.1">
    <property type="nucleotide sequence ID" value="NZ_JABRWO010000005.1"/>
</dbReference>
<name>A0A7V9A734_9BACT</name>
<keyword evidence="2" id="KW-1185">Reference proteome</keyword>
<dbReference type="EMBL" id="JABRWO010000005">
    <property type="protein sequence ID" value="MBA2115010.1"/>
    <property type="molecule type" value="Genomic_DNA"/>
</dbReference>
<sequence length="80" mass="8997">MQQVDTDANGTWDETTNTEYLVDHQNFTGYQQVIKETVYDENGQTVTQYDAAGQVTAKHTEIFGHDGHGSVKVLYDIAAW</sequence>
<gene>
    <name evidence="1" type="ORF">HOV93_21820</name>
</gene>
<organism evidence="1 2">
    <name type="scientific">Bremerella alba</name>
    <dbReference type="NCBI Taxonomy" id="980252"/>
    <lineage>
        <taxon>Bacteria</taxon>
        <taxon>Pseudomonadati</taxon>
        <taxon>Planctomycetota</taxon>
        <taxon>Planctomycetia</taxon>
        <taxon>Pirellulales</taxon>
        <taxon>Pirellulaceae</taxon>
        <taxon>Bremerella</taxon>
    </lineage>
</organism>
<accession>A0A7V9A734</accession>
<dbReference type="Proteomes" id="UP000551616">
    <property type="component" value="Unassembled WGS sequence"/>
</dbReference>